<comment type="caution">
    <text evidence="1">The sequence shown here is derived from an EMBL/GenBank/DDBJ whole genome shotgun (WGS) entry which is preliminary data.</text>
</comment>
<evidence type="ECO:0000313" key="1">
    <source>
        <dbReference type="EMBL" id="KAL2494988.1"/>
    </source>
</evidence>
<dbReference type="EMBL" id="JBFOLJ010000011">
    <property type="protein sequence ID" value="KAL2494988.1"/>
    <property type="molecule type" value="Genomic_DNA"/>
</dbReference>
<name>A0ABD1S2N4_9LAMI</name>
<dbReference type="Proteomes" id="UP001604277">
    <property type="component" value="Unassembled WGS sequence"/>
</dbReference>
<proteinExistence type="predicted"/>
<reference evidence="2" key="1">
    <citation type="submission" date="2024-07" db="EMBL/GenBank/DDBJ databases">
        <title>Two chromosome-level genome assemblies of Korean endemic species Abeliophyllum distichum and Forsythia ovata (Oleaceae).</title>
        <authorList>
            <person name="Jang H."/>
        </authorList>
    </citation>
    <scope>NUCLEOTIDE SEQUENCE [LARGE SCALE GENOMIC DNA]</scope>
</reference>
<protein>
    <submittedName>
        <fullName evidence="1">Uncharacterized protein</fullName>
    </submittedName>
</protein>
<dbReference type="AlphaFoldDB" id="A0ABD1S2N4"/>
<organism evidence="1 2">
    <name type="scientific">Forsythia ovata</name>
    <dbReference type="NCBI Taxonomy" id="205694"/>
    <lineage>
        <taxon>Eukaryota</taxon>
        <taxon>Viridiplantae</taxon>
        <taxon>Streptophyta</taxon>
        <taxon>Embryophyta</taxon>
        <taxon>Tracheophyta</taxon>
        <taxon>Spermatophyta</taxon>
        <taxon>Magnoliopsida</taxon>
        <taxon>eudicotyledons</taxon>
        <taxon>Gunneridae</taxon>
        <taxon>Pentapetalae</taxon>
        <taxon>asterids</taxon>
        <taxon>lamiids</taxon>
        <taxon>Lamiales</taxon>
        <taxon>Oleaceae</taxon>
        <taxon>Forsythieae</taxon>
        <taxon>Forsythia</taxon>
    </lineage>
</organism>
<sequence>MHLLAPPIEIQDRAVLPLFATTRSRVAQDLDVTVMNIAYTSHVLRVDQQPKLNKLVQIKENKSEEMLKVKSDLEEILKGKVEVEAIRDFVMAKKLQDADANFLANFHLTEAYTIFSNYFASVGQQEVINALRSEHPDFDLSSFEAKFPPMDIEDPPTE</sequence>
<gene>
    <name evidence="1" type="ORF">Fot_38745</name>
</gene>
<evidence type="ECO:0000313" key="2">
    <source>
        <dbReference type="Proteomes" id="UP001604277"/>
    </source>
</evidence>
<keyword evidence="2" id="KW-1185">Reference proteome</keyword>
<accession>A0ABD1S2N4</accession>